<dbReference type="EMBL" id="KV878187">
    <property type="protein sequence ID" value="OJI86022.1"/>
    <property type="molecule type" value="Genomic_DNA"/>
</dbReference>
<dbReference type="VEuPathDB" id="FungiDB:ASPTUDRAFT_442717"/>
<evidence type="ECO:0000313" key="2">
    <source>
        <dbReference type="Proteomes" id="UP000184304"/>
    </source>
</evidence>
<dbReference type="AlphaFoldDB" id="A0A1L9NA48"/>
<evidence type="ECO:0000313" key="1">
    <source>
        <dbReference type="EMBL" id="OJI86022.1"/>
    </source>
</evidence>
<reference evidence="2" key="1">
    <citation type="journal article" date="2017" name="Genome Biol.">
        <title>Comparative genomics reveals high biological diversity and specific adaptations in the industrially and medically important fungal genus Aspergillus.</title>
        <authorList>
            <person name="de Vries R.P."/>
            <person name="Riley R."/>
            <person name="Wiebenga A."/>
            <person name="Aguilar-Osorio G."/>
            <person name="Amillis S."/>
            <person name="Uchima C.A."/>
            <person name="Anderluh G."/>
            <person name="Asadollahi M."/>
            <person name="Askin M."/>
            <person name="Barry K."/>
            <person name="Battaglia E."/>
            <person name="Bayram O."/>
            <person name="Benocci T."/>
            <person name="Braus-Stromeyer S.A."/>
            <person name="Caldana C."/>
            <person name="Canovas D."/>
            <person name="Cerqueira G.C."/>
            <person name="Chen F."/>
            <person name="Chen W."/>
            <person name="Choi C."/>
            <person name="Clum A."/>
            <person name="Dos Santos R.A."/>
            <person name="Damasio A.R."/>
            <person name="Diallinas G."/>
            <person name="Emri T."/>
            <person name="Fekete E."/>
            <person name="Flipphi M."/>
            <person name="Freyberg S."/>
            <person name="Gallo A."/>
            <person name="Gournas C."/>
            <person name="Habgood R."/>
            <person name="Hainaut M."/>
            <person name="Harispe M.L."/>
            <person name="Henrissat B."/>
            <person name="Hilden K.S."/>
            <person name="Hope R."/>
            <person name="Hossain A."/>
            <person name="Karabika E."/>
            <person name="Karaffa L."/>
            <person name="Karanyi Z."/>
            <person name="Krasevec N."/>
            <person name="Kuo A."/>
            <person name="Kusch H."/>
            <person name="LaButti K."/>
            <person name="Lagendijk E.L."/>
            <person name="Lapidus A."/>
            <person name="Levasseur A."/>
            <person name="Lindquist E."/>
            <person name="Lipzen A."/>
            <person name="Logrieco A.F."/>
            <person name="MacCabe A."/>
            <person name="Maekelae M.R."/>
            <person name="Malavazi I."/>
            <person name="Melin P."/>
            <person name="Meyer V."/>
            <person name="Mielnichuk N."/>
            <person name="Miskei M."/>
            <person name="Molnar A.P."/>
            <person name="Mule G."/>
            <person name="Ngan C.Y."/>
            <person name="Orejas M."/>
            <person name="Orosz E."/>
            <person name="Ouedraogo J.P."/>
            <person name="Overkamp K.M."/>
            <person name="Park H.-S."/>
            <person name="Perrone G."/>
            <person name="Piumi F."/>
            <person name="Punt P.J."/>
            <person name="Ram A.F."/>
            <person name="Ramon A."/>
            <person name="Rauscher S."/>
            <person name="Record E."/>
            <person name="Riano-Pachon D.M."/>
            <person name="Robert V."/>
            <person name="Roehrig J."/>
            <person name="Ruller R."/>
            <person name="Salamov A."/>
            <person name="Salih N.S."/>
            <person name="Samson R.A."/>
            <person name="Sandor E."/>
            <person name="Sanguinetti M."/>
            <person name="Schuetze T."/>
            <person name="Sepcic K."/>
            <person name="Shelest E."/>
            <person name="Sherlock G."/>
            <person name="Sophianopoulou V."/>
            <person name="Squina F.M."/>
            <person name="Sun H."/>
            <person name="Susca A."/>
            <person name="Todd R.B."/>
            <person name="Tsang A."/>
            <person name="Unkles S.E."/>
            <person name="van de Wiele N."/>
            <person name="van Rossen-Uffink D."/>
            <person name="Oliveira J.V."/>
            <person name="Vesth T.C."/>
            <person name="Visser J."/>
            <person name="Yu J.-H."/>
            <person name="Zhou M."/>
            <person name="Andersen M.R."/>
            <person name="Archer D.B."/>
            <person name="Baker S.E."/>
            <person name="Benoit I."/>
            <person name="Brakhage A.A."/>
            <person name="Braus G.H."/>
            <person name="Fischer R."/>
            <person name="Frisvad J.C."/>
            <person name="Goldman G.H."/>
            <person name="Houbraken J."/>
            <person name="Oakley B."/>
            <person name="Pocsi I."/>
            <person name="Scazzocchio C."/>
            <person name="Seiboth B."/>
            <person name="vanKuyk P.A."/>
            <person name="Wortman J."/>
            <person name="Dyer P.S."/>
            <person name="Grigoriev I.V."/>
        </authorList>
    </citation>
    <scope>NUCLEOTIDE SEQUENCE [LARGE SCALE GENOMIC DNA]</scope>
    <source>
        <strain evidence="2">CBS 134.48</strain>
    </source>
</reference>
<organism evidence="1 2">
    <name type="scientific">Aspergillus tubingensis (strain CBS 134.48)</name>
    <dbReference type="NCBI Taxonomy" id="767770"/>
    <lineage>
        <taxon>Eukaryota</taxon>
        <taxon>Fungi</taxon>
        <taxon>Dikarya</taxon>
        <taxon>Ascomycota</taxon>
        <taxon>Pezizomycotina</taxon>
        <taxon>Eurotiomycetes</taxon>
        <taxon>Eurotiomycetidae</taxon>
        <taxon>Eurotiales</taxon>
        <taxon>Aspergillaceae</taxon>
        <taxon>Aspergillus</taxon>
        <taxon>Aspergillus subgen. Circumdati</taxon>
    </lineage>
</organism>
<protein>
    <submittedName>
        <fullName evidence="1">Uncharacterized protein</fullName>
    </submittedName>
</protein>
<sequence length="198" mass="22499">MPIGFCNEHRCMHILSIKMQYHIMFCDWSYSAYWTPEDHQPGSNTNCATMLTMCPSGDLGLYQTDWTSAFLAMNGDWMALSRLTQTQVTPEGPVRHRPSTNYSKLLPFVCRSAEFIHEADFMAYNKLSPAYAVSQPAILPGYCYPHRIDSAPTLPTLWTPQLMVGAELSGNVGPFKLNVAQSRHRFFETPSCYELRTK</sequence>
<accession>A0A1L9NA48</accession>
<proteinExistence type="predicted"/>
<name>A0A1L9NA48_ASPTC</name>
<dbReference type="Proteomes" id="UP000184304">
    <property type="component" value="Unassembled WGS sequence"/>
</dbReference>
<gene>
    <name evidence="1" type="ORF">ASPTUDRAFT_442717</name>
</gene>
<keyword evidence="2" id="KW-1185">Reference proteome</keyword>